<name>A0A1H9XYP1_9PSEU</name>
<evidence type="ECO:0000313" key="2">
    <source>
        <dbReference type="Proteomes" id="UP000199028"/>
    </source>
</evidence>
<accession>A0A1H9XYP1</accession>
<reference evidence="2" key="1">
    <citation type="submission" date="2016-10" db="EMBL/GenBank/DDBJ databases">
        <authorList>
            <person name="Varghese N."/>
            <person name="Submissions S."/>
        </authorList>
    </citation>
    <scope>NUCLEOTIDE SEQUENCE [LARGE SCALE GENOMIC DNA]</scope>
    <source>
        <strain evidence="2">CGMCC 4.578</strain>
    </source>
</reference>
<dbReference type="AlphaFoldDB" id="A0A1H9XYP1"/>
<protein>
    <submittedName>
        <fullName evidence="1">Uncharacterized protein</fullName>
    </submittedName>
</protein>
<organism evidence="1 2">
    <name type="scientific">Lentzea flaviverrucosa</name>
    <dbReference type="NCBI Taxonomy" id="200379"/>
    <lineage>
        <taxon>Bacteria</taxon>
        <taxon>Bacillati</taxon>
        <taxon>Actinomycetota</taxon>
        <taxon>Actinomycetes</taxon>
        <taxon>Pseudonocardiales</taxon>
        <taxon>Pseudonocardiaceae</taxon>
        <taxon>Lentzea</taxon>
    </lineage>
</organism>
<dbReference type="EMBL" id="FOFT01000029">
    <property type="protein sequence ID" value="SES51236.1"/>
    <property type="molecule type" value="Genomic_DNA"/>
</dbReference>
<sequence length="92" mass="9966">MHRVSVRTWGASSRQDRFAAMVERLQTVDTYTVMVDGGELVSLELTQAQAEGFECLTCKRLCGNGLSAFKPVGFIPSTGMVFRCVSCLDGAA</sequence>
<keyword evidence="2" id="KW-1185">Reference proteome</keyword>
<gene>
    <name evidence="1" type="ORF">SAMN05216195_1296</name>
</gene>
<evidence type="ECO:0000313" key="1">
    <source>
        <dbReference type="EMBL" id="SES51236.1"/>
    </source>
</evidence>
<proteinExistence type="predicted"/>
<dbReference type="Proteomes" id="UP000199028">
    <property type="component" value="Unassembled WGS sequence"/>
</dbReference>